<evidence type="ECO:0000313" key="4">
    <source>
        <dbReference type="EMBL" id="RHZ42356.1"/>
    </source>
</evidence>
<dbReference type="InterPro" id="IPR036249">
    <property type="entry name" value="Thioredoxin-like_sf"/>
</dbReference>
<dbReference type="SFLD" id="SFLDS00019">
    <property type="entry name" value="Glutathione_Transferase_(cytos"/>
    <property type="match status" value="1"/>
</dbReference>
<dbReference type="Gene3D" id="1.20.1050.10">
    <property type="match status" value="1"/>
</dbReference>
<dbReference type="PROSITE" id="PS50405">
    <property type="entry name" value="GST_CTER"/>
    <property type="match status" value="1"/>
</dbReference>
<dbReference type="InterPro" id="IPR010987">
    <property type="entry name" value="Glutathione-S-Trfase_C-like"/>
</dbReference>
<sequence length="287" mass="32459">MPMPLHQSAAAASDFERLAVAKSCHFCICIQLTTTTSLIMTTAADHVPTYPSVDYASFSDDQLDAFHTSPDLRLFSNINCPYGQRALWTALEVNAPFQVVEVSLANQPDSYGEKFNRYGTVPYLLDNGFAVYESAIVAQYLDAKFNQGRLHRKDDVQAATLVQLVIAQFEARPWYQYLRTGDEKAKEQGVEILKELETIFTVNAKAYRDQGPYLLGAELSSAEINLFPFFYRLDVLLGHYRKLEFLADFPALRAAFDAAKARKTFQQTIRTPEYLIQQFAPHFNPTP</sequence>
<evidence type="ECO:0000313" key="6">
    <source>
        <dbReference type="Proteomes" id="UP000286510"/>
    </source>
</evidence>
<evidence type="ECO:0000259" key="2">
    <source>
        <dbReference type="PROSITE" id="PS50405"/>
    </source>
</evidence>
<evidence type="ECO:0000259" key="1">
    <source>
        <dbReference type="PROSITE" id="PS50404"/>
    </source>
</evidence>
<evidence type="ECO:0008006" key="7">
    <source>
        <dbReference type="Google" id="ProtNLM"/>
    </source>
</evidence>
<dbReference type="PROSITE" id="PS51354">
    <property type="entry name" value="GLUTAREDOXIN_2"/>
    <property type="match status" value="1"/>
</dbReference>
<dbReference type="GO" id="GO:0005737">
    <property type="term" value="C:cytoplasm"/>
    <property type="evidence" value="ECO:0007669"/>
    <property type="project" value="TreeGrafter"/>
</dbReference>
<dbReference type="SUPFAM" id="SSF47616">
    <property type="entry name" value="GST C-terminal domain-like"/>
    <property type="match status" value="1"/>
</dbReference>
<name>A0A397CMH7_APHAT</name>
<dbReference type="Pfam" id="PF13410">
    <property type="entry name" value="GST_C_2"/>
    <property type="match status" value="1"/>
</dbReference>
<feature type="domain" description="GST C-terminal" evidence="2">
    <location>
        <begin position="130"/>
        <end position="283"/>
    </location>
</feature>
<feature type="domain" description="GST N-terminal" evidence="1">
    <location>
        <begin position="70"/>
        <end position="149"/>
    </location>
</feature>
<evidence type="ECO:0000313" key="3">
    <source>
        <dbReference type="EMBL" id="RHY49359.1"/>
    </source>
</evidence>
<reference evidence="5 6" key="1">
    <citation type="submission" date="2018-08" db="EMBL/GenBank/DDBJ databases">
        <title>Aphanomyces genome sequencing and annotation.</title>
        <authorList>
            <person name="Minardi D."/>
            <person name="Oidtmann B."/>
            <person name="Van Der Giezen M."/>
            <person name="Studholme D.J."/>
        </authorList>
    </citation>
    <scope>NUCLEOTIDE SEQUENCE [LARGE SCALE GENOMIC DNA]</scope>
    <source>
        <strain evidence="4 6">FDL457</strain>
        <strain evidence="3 5">SA</strain>
    </source>
</reference>
<dbReference type="InterPro" id="IPR004045">
    <property type="entry name" value="Glutathione_S-Trfase_N"/>
</dbReference>
<dbReference type="PANTHER" id="PTHR43968:SF6">
    <property type="entry name" value="GLUTATHIONE S-TRANSFERASE OMEGA"/>
    <property type="match status" value="1"/>
</dbReference>
<dbReference type="Proteomes" id="UP000265716">
    <property type="component" value="Unassembled WGS sequence"/>
</dbReference>
<dbReference type="PANTHER" id="PTHR43968">
    <property type="match status" value="1"/>
</dbReference>
<organism evidence="3 5">
    <name type="scientific">Aphanomyces astaci</name>
    <name type="common">Crayfish plague agent</name>
    <dbReference type="NCBI Taxonomy" id="112090"/>
    <lineage>
        <taxon>Eukaryota</taxon>
        <taxon>Sar</taxon>
        <taxon>Stramenopiles</taxon>
        <taxon>Oomycota</taxon>
        <taxon>Saprolegniomycetes</taxon>
        <taxon>Saprolegniales</taxon>
        <taxon>Verrucalvaceae</taxon>
        <taxon>Aphanomyces</taxon>
    </lineage>
</organism>
<dbReference type="SUPFAM" id="SSF52833">
    <property type="entry name" value="Thioredoxin-like"/>
    <property type="match status" value="1"/>
</dbReference>
<dbReference type="InterPro" id="IPR040079">
    <property type="entry name" value="Glutathione_S-Trfase"/>
</dbReference>
<gene>
    <name evidence="4" type="ORF">DYB26_012995</name>
    <name evidence="3" type="ORF">DYB38_011251</name>
</gene>
<dbReference type="EMBL" id="QUTF01001353">
    <property type="protein sequence ID" value="RHZ42356.1"/>
    <property type="molecule type" value="Genomic_DNA"/>
</dbReference>
<dbReference type="InterPro" id="IPR036282">
    <property type="entry name" value="Glutathione-S-Trfase_C_sf"/>
</dbReference>
<dbReference type="EMBL" id="QUTC01007013">
    <property type="protein sequence ID" value="RHY49359.1"/>
    <property type="molecule type" value="Genomic_DNA"/>
</dbReference>
<evidence type="ECO:0000313" key="5">
    <source>
        <dbReference type="Proteomes" id="UP000265716"/>
    </source>
</evidence>
<dbReference type="Pfam" id="PF13417">
    <property type="entry name" value="GST_N_3"/>
    <property type="match status" value="1"/>
</dbReference>
<dbReference type="VEuPathDB" id="FungiDB:H257_07123"/>
<proteinExistence type="predicted"/>
<dbReference type="AlphaFoldDB" id="A0A397CMH7"/>
<dbReference type="Proteomes" id="UP000286510">
    <property type="component" value="Unassembled WGS sequence"/>
</dbReference>
<dbReference type="PROSITE" id="PS50404">
    <property type="entry name" value="GST_NTER"/>
    <property type="match status" value="1"/>
</dbReference>
<dbReference type="InterPro" id="IPR050983">
    <property type="entry name" value="GST_Omega/HSP26"/>
</dbReference>
<dbReference type="Gene3D" id="3.40.30.10">
    <property type="entry name" value="Glutaredoxin"/>
    <property type="match status" value="1"/>
</dbReference>
<accession>A0A397CMH7</accession>
<dbReference type="CDD" id="cd00570">
    <property type="entry name" value="GST_N_family"/>
    <property type="match status" value="1"/>
</dbReference>
<comment type="caution">
    <text evidence="3">The sequence shown here is derived from an EMBL/GenBank/DDBJ whole genome shotgun (WGS) entry which is preliminary data.</text>
</comment>
<dbReference type="SFLD" id="SFLDG00358">
    <property type="entry name" value="Main_(cytGST)"/>
    <property type="match status" value="1"/>
</dbReference>
<protein>
    <recommendedName>
        <fullName evidence="7">GST N-terminal domain-containing protein</fullName>
    </recommendedName>
</protein>